<dbReference type="Pfam" id="PF06507">
    <property type="entry name" value="ARF_AD"/>
    <property type="match status" value="1"/>
</dbReference>
<dbReference type="SUPFAM" id="SSF54277">
    <property type="entry name" value="CAD &amp; PB1 domains"/>
    <property type="match status" value="1"/>
</dbReference>
<dbReference type="InterPro" id="IPR053793">
    <property type="entry name" value="PB1-like"/>
</dbReference>
<gene>
    <name evidence="2" type="ORF">DY000_02024452</name>
</gene>
<dbReference type="Gene3D" id="2.30.30.1040">
    <property type="match status" value="1"/>
</dbReference>
<dbReference type="EMBL" id="QGKV02000299">
    <property type="protein sequence ID" value="KAF3594303.1"/>
    <property type="molecule type" value="Genomic_DNA"/>
</dbReference>
<dbReference type="PANTHER" id="PTHR31384">
    <property type="entry name" value="AUXIN RESPONSE FACTOR 4-RELATED"/>
    <property type="match status" value="1"/>
</dbReference>
<keyword evidence="3" id="KW-1185">Reference proteome</keyword>
<evidence type="ECO:0000313" key="2">
    <source>
        <dbReference type="EMBL" id="KAF3594303.1"/>
    </source>
</evidence>
<accession>A0ABQ7EAR2</accession>
<sequence length="426" mass="48883">MHVQPESLATDGTNNYLYDQLWKLCAGPLFHLPKVGEKINYFPQGHIEQLVTSMNDELCQLKPIFDIPSKICCNVFSIKLKVETTTDEIYAEISLLPDTSEVEIPTPRHENNIQNINYFTKVLSASDTNKKDGVNRKFSVGSRFLMKFEGRDFSEIRYYGTIVGVKDFSTHWKDSEWRSLEVQWDEAAIIPRPDKVSPWEIEPLTHSSNIPKSVFLKNKRQSEINDFGQEIGQTSIQSSMSYSFPSMSKPNYNEQMVQAMKETSTTTEAASYRLFGVDLTFPAKTKDPVQPTHSYKKSKISKIFEEEKVDQIQTKTHTKVCMEGAAERTMDLTIFDGYNQLIDELERLFDIKDKLHMHNQWKIVFINADGNMMLLGDDPWPKFCNTAKEIFIYSEHDAKRGNADNKFAEGDPRLATTILPPDVNNN</sequence>
<organism evidence="2 3">
    <name type="scientific">Brassica cretica</name>
    <name type="common">Mustard</name>
    <dbReference type="NCBI Taxonomy" id="69181"/>
    <lineage>
        <taxon>Eukaryota</taxon>
        <taxon>Viridiplantae</taxon>
        <taxon>Streptophyta</taxon>
        <taxon>Embryophyta</taxon>
        <taxon>Tracheophyta</taxon>
        <taxon>Spermatophyta</taxon>
        <taxon>Magnoliopsida</taxon>
        <taxon>eudicotyledons</taxon>
        <taxon>Gunneridae</taxon>
        <taxon>Pentapetalae</taxon>
        <taxon>rosids</taxon>
        <taxon>malvids</taxon>
        <taxon>Brassicales</taxon>
        <taxon>Brassicaceae</taxon>
        <taxon>Brassiceae</taxon>
        <taxon>Brassica</taxon>
    </lineage>
</organism>
<dbReference type="Proteomes" id="UP000266723">
    <property type="component" value="Unassembled WGS sequence"/>
</dbReference>
<protein>
    <recommendedName>
        <fullName evidence="1">PB1 domain-containing protein</fullName>
    </recommendedName>
</protein>
<dbReference type="InterPro" id="IPR044835">
    <property type="entry name" value="ARF_plant"/>
</dbReference>
<dbReference type="PROSITE" id="PS51745">
    <property type="entry name" value="PB1"/>
    <property type="match status" value="1"/>
</dbReference>
<proteinExistence type="predicted"/>
<dbReference type="PANTHER" id="PTHR31384:SF189">
    <property type="entry name" value="AUXIN RESPONSE FACTOR"/>
    <property type="match status" value="1"/>
</dbReference>
<reference evidence="2 3" key="1">
    <citation type="journal article" date="2020" name="BMC Genomics">
        <title>Intraspecific diversification of the crop wild relative Brassica cretica Lam. using demographic model selection.</title>
        <authorList>
            <person name="Kioukis A."/>
            <person name="Michalopoulou V.A."/>
            <person name="Briers L."/>
            <person name="Pirintsos S."/>
            <person name="Studholme D.J."/>
            <person name="Pavlidis P."/>
            <person name="Sarris P.F."/>
        </authorList>
    </citation>
    <scope>NUCLEOTIDE SEQUENCE [LARGE SCALE GENOMIC DNA]</scope>
    <source>
        <strain evidence="3">cv. PFS-1207/04</strain>
    </source>
</reference>
<comment type="caution">
    <text evidence="2">The sequence shown here is derived from an EMBL/GenBank/DDBJ whole genome shotgun (WGS) entry which is preliminary data.</text>
</comment>
<name>A0ABQ7EAR2_BRACR</name>
<dbReference type="InterPro" id="IPR010525">
    <property type="entry name" value="ARF_dom"/>
</dbReference>
<dbReference type="Gene3D" id="3.10.20.90">
    <property type="entry name" value="Phosphatidylinositol 3-kinase Catalytic Subunit, Chain A, domain 1"/>
    <property type="match status" value="1"/>
</dbReference>
<evidence type="ECO:0000259" key="1">
    <source>
        <dbReference type="PROSITE" id="PS51745"/>
    </source>
</evidence>
<feature type="domain" description="PB1" evidence="1">
    <location>
        <begin position="315"/>
        <end position="397"/>
    </location>
</feature>
<evidence type="ECO:0000313" key="3">
    <source>
        <dbReference type="Proteomes" id="UP000266723"/>
    </source>
</evidence>